<evidence type="ECO:0000313" key="2">
    <source>
        <dbReference type="EMBL" id="TDC09178.1"/>
    </source>
</evidence>
<gene>
    <name evidence="2" type="ORF">E1284_29940</name>
</gene>
<protein>
    <submittedName>
        <fullName evidence="2">Uncharacterized protein</fullName>
    </submittedName>
</protein>
<proteinExistence type="predicted"/>
<comment type="caution">
    <text evidence="2">The sequence shown here is derived from an EMBL/GenBank/DDBJ whole genome shotgun (WGS) entry which is preliminary data.</text>
</comment>
<sequence>MTVYVMSALLNLYALGVFMGRRVVIAVRRRTPRLSPLLLRRSGWLAGLFAVLMAVALLQIPGWAAVPSAHAEEKAPETALTEGQALAAARESGAPVEVLAGRGESRTVRALPNGRVEVEQHVRPIRARRDGGWADIDTGLRRSGADVVPGASTVGLRFSGGGDGPMVQMTRAGHKLALTWPTPLPEPTLDGDTATYRGVLGADVDLLLRAEADGFAHTLVVKTAEAAKDPRLARLALSLSAPGLSVTQEPAG</sequence>
<name>A0A4R4NIJ4_9ACTN</name>
<keyword evidence="1" id="KW-0812">Transmembrane</keyword>
<reference evidence="2 3" key="1">
    <citation type="submission" date="2019-03" db="EMBL/GenBank/DDBJ databases">
        <title>Draft genome sequences of novel Actinobacteria.</title>
        <authorList>
            <person name="Sahin N."/>
            <person name="Ay H."/>
            <person name="Saygin H."/>
        </authorList>
    </citation>
    <scope>NUCLEOTIDE SEQUENCE [LARGE SCALE GENOMIC DNA]</scope>
    <source>
        <strain evidence="2 3">DSM 45347</strain>
    </source>
</reference>
<keyword evidence="1" id="KW-1133">Transmembrane helix</keyword>
<evidence type="ECO:0000313" key="3">
    <source>
        <dbReference type="Proteomes" id="UP000295431"/>
    </source>
</evidence>
<feature type="non-terminal residue" evidence="2">
    <location>
        <position position="252"/>
    </location>
</feature>
<evidence type="ECO:0000256" key="1">
    <source>
        <dbReference type="SAM" id="Phobius"/>
    </source>
</evidence>
<keyword evidence="3" id="KW-1185">Reference proteome</keyword>
<keyword evidence="1" id="KW-0472">Membrane</keyword>
<feature type="transmembrane region" description="Helical" evidence="1">
    <location>
        <begin position="44"/>
        <end position="66"/>
    </location>
</feature>
<organism evidence="2 3">
    <name type="scientific">Actinomadura bangladeshensis</name>
    <dbReference type="NCBI Taxonomy" id="453573"/>
    <lineage>
        <taxon>Bacteria</taxon>
        <taxon>Bacillati</taxon>
        <taxon>Actinomycetota</taxon>
        <taxon>Actinomycetes</taxon>
        <taxon>Streptosporangiales</taxon>
        <taxon>Thermomonosporaceae</taxon>
        <taxon>Actinomadura</taxon>
    </lineage>
</organism>
<dbReference type="Proteomes" id="UP000295431">
    <property type="component" value="Unassembled WGS sequence"/>
</dbReference>
<feature type="transmembrane region" description="Helical" evidence="1">
    <location>
        <begin position="6"/>
        <end position="24"/>
    </location>
</feature>
<accession>A0A4R4NIJ4</accession>
<dbReference type="EMBL" id="SMJW01000201">
    <property type="protein sequence ID" value="TDC09178.1"/>
    <property type="molecule type" value="Genomic_DNA"/>
</dbReference>
<dbReference type="AlphaFoldDB" id="A0A4R4NIJ4"/>